<evidence type="ECO:0000313" key="2">
    <source>
        <dbReference type="Proteomes" id="UP000002011"/>
    </source>
</evidence>
<dbReference type="Proteomes" id="UP000002011">
    <property type="component" value="Chromosome"/>
</dbReference>
<keyword evidence="2" id="KW-1185">Reference proteome</keyword>
<accession>C6VXG0</accession>
<name>C6VXG0_DYAFD</name>
<sequence length="172" mass="19469">MVNEIVTGEVNGLPFKSEMTVEMGANIIQDLCDKDVIWLNLLWKTPKGKCQSLFLHHLHCMPGNHALTDSSKLHISNGICTMDSVQASLQFKSDLVDDHGTDYYRLVEGPESCLRIIAYNLEKREIRGEFSARFVRIKSARKAAEAEDTLTYTNGKFIFGNIHVQEIITEPR</sequence>
<dbReference type="HOGENOM" id="CLU_1552872_0_0_10"/>
<dbReference type="STRING" id="471854.Dfer_2080"/>
<evidence type="ECO:0000313" key="1">
    <source>
        <dbReference type="EMBL" id="ACT93303.1"/>
    </source>
</evidence>
<dbReference type="KEGG" id="dfe:Dfer_2080"/>
<dbReference type="EMBL" id="CP001619">
    <property type="protein sequence ID" value="ACT93303.1"/>
    <property type="molecule type" value="Genomic_DNA"/>
</dbReference>
<organism evidence="1 2">
    <name type="scientific">Dyadobacter fermentans (strain ATCC 700827 / DSM 18053 / CIP 107007 / KCTC 52180 / NS114)</name>
    <dbReference type="NCBI Taxonomy" id="471854"/>
    <lineage>
        <taxon>Bacteria</taxon>
        <taxon>Pseudomonadati</taxon>
        <taxon>Bacteroidota</taxon>
        <taxon>Cytophagia</taxon>
        <taxon>Cytophagales</taxon>
        <taxon>Spirosomataceae</taxon>
        <taxon>Dyadobacter</taxon>
    </lineage>
</organism>
<reference evidence="1 2" key="1">
    <citation type="journal article" date="2009" name="Stand. Genomic Sci.">
        <title>Complete genome sequence of Dyadobacter fermentans type strain (NS114).</title>
        <authorList>
            <person name="Lang E."/>
            <person name="Lapidus A."/>
            <person name="Chertkov O."/>
            <person name="Brettin T."/>
            <person name="Detter J.C."/>
            <person name="Han C."/>
            <person name="Copeland A."/>
            <person name="Glavina Del Rio T."/>
            <person name="Nolan M."/>
            <person name="Chen F."/>
            <person name="Lucas S."/>
            <person name="Tice H."/>
            <person name="Cheng J.F."/>
            <person name="Land M."/>
            <person name="Hauser L."/>
            <person name="Chang Y.J."/>
            <person name="Jeffries C.D."/>
            <person name="Kopitz M."/>
            <person name="Bruce D."/>
            <person name="Goodwin L."/>
            <person name="Pitluck S."/>
            <person name="Ovchinnikova G."/>
            <person name="Pati A."/>
            <person name="Ivanova N."/>
            <person name="Mavrommatis K."/>
            <person name="Chen A."/>
            <person name="Palaniappan K."/>
            <person name="Chain P."/>
            <person name="Bristow J."/>
            <person name="Eisen J.A."/>
            <person name="Markowitz V."/>
            <person name="Hugenholtz P."/>
            <person name="Goker M."/>
            <person name="Rohde M."/>
            <person name="Kyrpides N.C."/>
            <person name="Klenk H.P."/>
        </authorList>
    </citation>
    <scope>NUCLEOTIDE SEQUENCE [LARGE SCALE GENOMIC DNA]</scope>
    <source>
        <strain evidence="2">ATCC 700827 / DSM 18053 / CIP 107007 / KCTC 52180 / NS114</strain>
    </source>
</reference>
<dbReference type="AlphaFoldDB" id="C6VXG0"/>
<protein>
    <submittedName>
        <fullName evidence="1">Uncharacterized protein</fullName>
    </submittedName>
</protein>
<gene>
    <name evidence="1" type="ordered locus">Dfer_2080</name>
</gene>
<proteinExistence type="predicted"/>